<dbReference type="GO" id="GO:0005829">
    <property type="term" value="C:cytosol"/>
    <property type="evidence" value="ECO:0007669"/>
    <property type="project" value="TreeGrafter"/>
</dbReference>
<evidence type="ECO:0000256" key="1">
    <source>
        <dbReference type="ARBA" id="ARBA00023125"/>
    </source>
</evidence>
<evidence type="ECO:0000313" key="4">
    <source>
        <dbReference type="Proteomes" id="UP000245753"/>
    </source>
</evidence>
<dbReference type="PANTHER" id="PTHR46797:SF1">
    <property type="entry name" value="METHYLPHOSPHONATE SYNTHASE"/>
    <property type="match status" value="1"/>
</dbReference>
<dbReference type="SMART" id="SM00530">
    <property type="entry name" value="HTH_XRE"/>
    <property type="match status" value="1"/>
</dbReference>
<protein>
    <submittedName>
        <fullName evidence="3">XRE family transcriptional regulator</fullName>
    </submittedName>
</protein>
<dbReference type="PANTHER" id="PTHR46797">
    <property type="entry name" value="HTH-TYPE TRANSCRIPTIONAL REGULATOR"/>
    <property type="match status" value="1"/>
</dbReference>
<accession>A0A2U2MQF0</accession>
<organism evidence="3 4">
    <name type="scientific">Bifidobacterium catulorum</name>
    <dbReference type="NCBI Taxonomy" id="1630173"/>
    <lineage>
        <taxon>Bacteria</taxon>
        <taxon>Bacillati</taxon>
        <taxon>Actinomycetota</taxon>
        <taxon>Actinomycetes</taxon>
        <taxon>Bifidobacteriales</taxon>
        <taxon>Bifidobacteriaceae</taxon>
        <taxon>Bifidobacterium</taxon>
    </lineage>
</organism>
<proteinExistence type="predicted"/>
<name>A0A2U2MQF0_9BIFI</name>
<evidence type="ECO:0000313" key="3">
    <source>
        <dbReference type="EMBL" id="PWG59070.1"/>
    </source>
</evidence>
<dbReference type="Proteomes" id="UP000245753">
    <property type="component" value="Unassembled WGS sequence"/>
</dbReference>
<dbReference type="EMBL" id="QFFN01000041">
    <property type="protein sequence ID" value="PWG59070.1"/>
    <property type="molecule type" value="Genomic_DNA"/>
</dbReference>
<comment type="caution">
    <text evidence="3">The sequence shown here is derived from an EMBL/GenBank/DDBJ whole genome shotgun (WGS) entry which is preliminary data.</text>
</comment>
<reference evidence="3 4" key="1">
    <citation type="journal article" date="2018" name="Int. J. Syst. Evol. Microbiol.">
        <title>Bifidobacterium catulorum sp. nov., a novel taxon from the faeces of the baby common marmoset (Callithrix jacchus).</title>
        <authorList>
            <person name="Modesto M."/>
            <person name="Michelini S."/>
            <person name="Oki K."/>
            <person name="Biavati B."/>
            <person name="Watanabe K."/>
            <person name="Mattarelli P."/>
        </authorList>
    </citation>
    <scope>NUCLEOTIDE SEQUENCE [LARGE SCALE GENOMIC DNA]</scope>
    <source>
        <strain evidence="3 4">MRM 8.19</strain>
    </source>
</reference>
<gene>
    <name evidence="3" type="ORF">DF200_09515</name>
</gene>
<feature type="domain" description="HTH cro/C1-type" evidence="2">
    <location>
        <begin position="9"/>
        <end position="63"/>
    </location>
</feature>
<dbReference type="InterPro" id="IPR010982">
    <property type="entry name" value="Lambda_DNA-bd_dom_sf"/>
</dbReference>
<sequence>MTKELGERIRTLMGEYGITQTQLAKRADVSQSMISKYISGVSEPRADTLANIATVLHTTSAELLGQQKPTIATQYGMVLGFCARHGGDLSEEDVSELITTLLESRRKGPDGPIR</sequence>
<dbReference type="OrthoDB" id="2002959at2"/>
<evidence type="ECO:0000259" key="2">
    <source>
        <dbReference type="PROSITE" id="PS50943"/>
    </source>
</evidence>
<keyword evidence="4" id="KW-1185">Reference proteome</keyword>
<dbReference type="GO" id="GO:0003700">
    <property type="term" value="F:DNA-binding transcription factor activity"/>
    <property type="evidence" value="ECO:0007669"/>
    <property type="project" value="TreeGrafter"/>
</dbReference>
<dbReference type="CDD" id="cd00093">
    <property type="entry name" value="HTH_XRE"/>
    <property type="match status" value="1"/>
</dbReference>
<dbReference type="Gene3D" id="1.10.260.40">
    <property type="entry name" value="lambda repressor-like DNA-binding domains"/>
    <property type="match status" value="1"/>
</dbReference>
<dbReference type="SUPFAM" id="SSF47413">
    <property type="entry name" value="lambda repressor-like DNA-binding domains"/>
    <property type="match status" value="1"/>
</dbReference>
<dbReference type="RefSeq" id="WP_109138035.1">
    <property type="nucleotide sequence ID" value="NZ_QFFN01000041.1"/>
</dbReference>
<dbReference type="PROSITE" id="PS50943">
    <property type="entry name" value="HTH_CROC1"/>
    <property type="match status" value="1"/>
</dbReference>
<dbReference type="InterPro" id="IPR001387">
    <property type="entry name" value="Cro/C1-type_HTH"/>
</dbReference>
<keyword evidence="1" id="KW-0238">DNA-binding</keyword>
<dbReference type="GO" id="GO:0003677">
    <property type="term" value="F:DNA binding"/>
    <property type="evidence" value="ECO:0007669"/>
    <property type="project" value="UniProtKB-KW"/>
</dbReference>
<dbReference type="AlphaFoldDB" id="A0A2U2MQF0"/>
<dbReference type="Pfam" id="PF01381">
    <property type="entry name" value="HTH_3"/>
    <property type="match status" value="1"/>
</dbReference>
<dbReference type="InterPro" id="IPR050807">
    <property type="entry name" value="TransReg_Diox_bact_type"/>
</dbReference>